<name>A0A1H5VZH7_9SPHI</name>
<dbReference type="RefSeq" id="WP_103905667.1">
    <property type="nucleotide sequence ID" value="NZ_CP049246.1"/>
</dbReference>
<gene>
    <name evidence="2" type="ORF">SAMN05421877_103269</name>
</gene>
<protein>
    <recommendedName>
        <fullName evidence="4">AsmA-like C-terminal region</fullName>
    </recommendedName>
</protein>
<evidence type="ECO:0000313" key="2">
    <source>
        <dbReference type="EMBL" id="SEF91967.1"/>
    </source>
</evidence>
<keyword evidence="3" id="KW-1185">Reference proteome</keyword>
<dbReference type="OrthoDB" id="814802at2"/>
<keyword evidence="1" id="KW-0812">Transmembrane</keyword>
<dbReference type="EMBL" id="FNUT01000003">
    <property type="protein sequence ID" value="SEF91967.1"/>
    <property type="molecule type" value="Genomic_DNA"/>
</dbReference>
<sequence>MKPIWKWIIGILLLLIIGVVCVGWYYSRNWKPLVEEKLKETVAKSTNGLYSLKYDDLDLNITLGNATLKNAELIPDSAVYQRMVQAKEAPNSRFHIKLSSLKVRRFNIWDIIKNRKLYIKRIEFDSPDIHMMSERHAYNDTIQPKETKTLYDNIKDVFSSINVKDIEIENVKFKFSKIEEGKSSDIVLDSVGIKVHDILVDEASIKDTTRLFYTKMVEVEVPKFSYDLSNGIYRAKFDRLVLNTQDQNVLLTKAEYAPKMSKAAYFKARNENITMAVMKFDTLRFEKLDFKELIDNQQTIAQNVQIKNGSVSLYNDKRYPKKSVSKVGKSPHQQLMKAKQLIRIDTVFVDNVDVLYGEMSGKFHKEGVITFTNAKGTLTNVTNDSTHLIKDKMMRANLSANIMGSGLLSAQFGFDMLSKDGYHTYKGTLGRMQAPAFNKILTPLLNVGIKSGNIRKVSFNMQGNDHRNWGDFRFDYDHLKVDLLNSMGEDMSRTRKGILSFVVNNILINDSNPDANEKYHIGKVNYRRVPEHTFFKTLWQSLLEGIKQCAGISKEREAKLMGAAETGKEVVDETKGVIKKTGNFFKGLFKKKDKGEEEEKKDEK</sequence>
<organism evidence="2 3">
    <name type="scientific">Sphingobacterium lactis</name>
    <dbReference type="NCBI Taxonomy" id="797291"/>
    <lineage>
        <taxon>Bacteria</taxon>
        <taxon>Pseudomonadati</taxon>
        <taxon>Bacteroidota</taxon>
        <taxon>Sphingobacteriia</taxon>
        <taxon>Sphingobacteriales</taxon>
        <taxon>Sphingobacteriaceae</taxon>
        <taxon>Sphingobacterium</taxon>
    </lineage>
</organism>
<evidence type="ECO:0000313" key="3">
    <source>
        <dbReference type="Proteomes" id="UP000236731"/>
    </source>
</evidence>
<reference evidence="3" key="1">
    <citation type="submission" date="2016-10" db="EMBL/GenBank/DDBJ databases">
        <authorList>
            <person name="Varghese N."/>
            <person name="Submissions S."/>
        </authorList>
    </citation>
    <scope>NUCLEOTIDE SEQUENCE [LARGE SCALE GENOMIC DNA]</scope>
    <source>
        <strain evidence="3">DSM 22361</strain>
    </source>
</reference>
<dbReference type="AlphaFoldDB" id="A0A1H5VZH7"/>
<keyword evidence="1" id="KW-0472">Membrane</keyword>
<feature type="transmembrane region" description="Helical" evidence="1">
    <location>
        <begin position="7"/>
        <end position="26"/>
    </location>
</feature>
<evidence type="ECO:0000256" key="1">
    <source>
        <dbReference type="SAM" id="Phobius"/>
    </source>
</evidence>
<dbReference type="Proteomes" id="UP000236731">
    <property type="component" value="Unassembled WGS sequence"/>
</dbReference>
<keyword evidence="1" id="KW-1133">Transmembrane helix</keyword>
<evidence type="ECO:0008006" key="4">
    <source>
        <dbReference type="Google" id="ProtNLM"/>
    </source>
</evidence>
<accession>A0A1H5VZH7</accession>
<proteinExistence type="predicted"/>